<dbReference type="Gene3D" id="1.20.120.910">
    <property type="entry name" value="DksA, coiled-coil domain"/>
    <property type="match status" value="1"/>
</dbReference>
<sequence length="124" mass="14458">MHDSKFIEKIKEKLIIEKVRLEKELAKFARKNPNVEGDFETNYPEYGDEEDDNVKEIEQYTANKPIEINLEKMVHDIEKTLSLIEKGKYGICKYCDKPIDTRRLKARPTSSSCVSCKKTITDEV</sequence>
<evidence type="ECO:0000256" key="2">
    <source>
        <dbReference type="ARBA" id="ARBA00022771"/>
    </source>
</evidence>
<dbReference type="InterPro" id="IPR000962">
    <property type="entry name" value="Znf_DskA_TraR"/>
</dbReference>
<evidence type="ECO:0000259" key="5">
    <source>
        <dbReference type="Pfam" id="PF01258"/>
    </source>
</evidence>
<protein>
    <recommendedName>
        <fullName evidence="5">Zinc finger DksA/TraR C4-type domain-containing protein</fullName>
    </recommendedName>
</protein>
<dbReference type="EMBL" id="PFVJ01000050">
    <property type="protein sequence ID" value="PJA89788.1"/>
    <property type="molecule type" value="Genomic_DNA"/>
</dbReference>
<keyword evidence="1" id="KW-0479">Metal-binding</keyword>
<evidence type="ECO:0000313" key="7">
    <source>
        <dbReference type="Proteomes" id="UP000230843"/>
    </source>
</evidence>
<dbReference type="PANTHER" id="PTHR33823">
    <property type="entry name" value="RNA POLYMERASE-BINDING TRANSCRIPTION FACTOR DKSA-RELATED"/>
    <property type="match status" value="1"/>
</dbReference>
<dbReference type="GO" id="GO:0008270">
    <property type="term" value="F:zinc ion binding"/>
    <property type="evidence" value="ECO:0007669"/>
    <property type="project" value="UniProtKB-KW"/>
</dbReference>
<proteinExistence type="predicted"/>
<dbReference type="SUPFAM" id="SSF57716">
    <property type="entry name" value="Glucocorticoid receptor-like (DNA-binding domain)"/>
    <property type="match status" value="1"/>
</dbReference>
<comment type="caution">
    <text evidence="6">The sequence shown here is derived from an EMBL/GenBank/DDBJ whole genome shotgun (WGS) entry which is preliminary data.</text>
</comment>
<organism evidence="6 7">
    <name type="scientific">Candidatus Magasanikbacteria bacterium CG_4_9_14_3_um_filter_32_9</name>
    <dbReference type="NCBI Taxonomy" id="1974644"/>
    <lineage>
        <taxon>Bacteria</taxon>
        <taxon>Candidatus Magasanikiibacteriota</taxon>
    </lineage>
</organism>
<keyword evidence="3" id="KW-0862">Zinc</keyword>
<evidence type="ECO:0000256" key="3">
    <source>
        <dbReference type="ARBA" id="ARBA00022833"/>
    </source>
</evidence>
<reference evidence="7" key="1">
    <citation type="submission" date="2017-09" db="EMBL/GenBank/DDBJ databases">
        <title>Depth-based differentiation of microbial function through sediment-hosted aquifers and enrichment of novel symbionts in the deep terrestrial subsurface.</title>
        <authorList>
            <person name="Probst A.J."/>
            <person name="Ladd B."/>
            <person name="Jarett J.K."/>
            <person name="Geller-Mcgrath D.E."/>
            <person name="Sieber C.M.K."/>
            <person name="Emerson J.B."/>
            <person name="Anantharaman K."/>
            <person name="Thomas B.C."/>
            <person name="Malmstrom R."/>
            <person name="Stieglmeier M."/>
            <person name="Klingl A."/>
            <person name="Woyke T."/>
            <person name="Ryan C.M."/>
            <person name="Banfield J.F."/>
        </authorList>
    </citation>
    <scope>NUCLEOTIDE SEQUENCE [LARGE SCALE GENOMIC DNA]</scope>
</reference>
<dbReference type="PROSITE" id="PS51128">
    <property type="entry name" value="ZF_DKSA_2"/>
    <property type="match status" value="1"/>
</dbReference>
<keyword evidence="2" id="KW-0863">Zinc-finger</keyword>
<dbReference type="AlphaFoldDB" id="A0A2M7Z6L1"/>
<accession>A0A2M7Z6L1</accession>
<name>A0A2M7Z6L1_9BACT</name>
<evidence type="ECO:0000313" key="6">
    <source>
        <dbReference type="EMBL" id="PJA89788.1"/>
    </source>
</evidence>
<dbReference type="Pfam" id="PF01258">
    <property type="entry name" value="zf-dskA_traR"/>
    <property type="match status" value="1"/>
</dbReference>
<dbReference type="Proteomes" id="UP000230843">
    <property type="component" value="Unassembled WGS sequence"/>
</dbReference>
<evidence type="ECO:0000256" key="1">
    <source>
        <dbReference type="ARBA" id="ARBA00022723"/>
    </source>
</evidence>
<feature type="domain" description="Zinc finger DksA/TraR C4-type" evidence="5">
    <location>
        <begin position="87"/>
        <end position="118"/>
    </location>
</feature>
<gene>
    <name evidence="6" type="ORF">CO137_02385</name>
</gene>
<feature type="zinc finger region" description="dksA C4-type" evidence="4">
    <location>
        <begin position="92"/>
        <end position="116"/>
    </location>
</feature>
<evidence type="ECO:0000256" key="4">
    <source>
        <dbReference type="PROSITE-ProRule" id="PRU00510"/>
    </source>
</evidence>